<keyword evidence="6 10" id="KW-0808">Transferase</keyword>
<dbReference type="InterPro" id="IPR049704">
    <property type="entry name" value="Aminotrans_3_PPA_site"/>
</dbReference>
<comment type="pathway">
    <text evidence="2">Amino-acid biosynthesis; L-proline biosynthesis; L-glutamate 5-semialdehyde from L-ornithine: step 1/1.</text>
</comment>
<keyword evidence="5" id="KW-0641">Proline biosynthesis</keyword>
<dbReference type="EMBL" id="CP136798">
    <property type="protein sequence ID" value="XCN14841.1"/>
    <property type="molecule type" value="Genomic_DNA"/>
</dbReference>
<evidence type="ECO:0000256" key="2">
    <source>
        <dbReference type="ARBA" id="ARBA00004998"/>
    </source>
</evidence>
<dbReference type="SUPFAM" id="SSF53383">
    <property type="entry name" value="PLP-dependent transferases"/>
    <property type="match status" value="1"/>
</dbReference>
<dbReference type="PANTHER" id="PTHR11986">
    <property type="entry name" value="AMINOTRANSFERASE CLASS III"/>
    <property type="match status" value="1"/>
</dbReference>
<dbReference type="GO" id="GO:0004587">
    <property type="term" value="F:ornithine aminotransferase activity"/>
    <property type="evidence" value="ECO:0007669"/>
    <property type="project" value="UniProtKB-EC"/>
</dbReference>
<evidence type="ECO:0000313" key="10">
    <source>
        <dbReference type="EMBL" id="XCN14841.1"/>
    </source>
</evidence>
<evidence type="ECO:0000256" key="6">
    <source>
        <dbReference type="ARBA" id="ARBA00022679"/>
    </source>
</evidence>
<evidence type="ECO:0000256" key="8">
    <source>
        <dbReference type="ARBA" id="ARBA00030587"/>
    </source>
</evidence>
<dbReference type="PIRSF" id="PIRSF000521">
    <property type="entry name" value="Transaminase_4ab_Lys_Orn"/>
    <property type="match status" value="1"/>
</dbReference>
<dbReference type="CDD" id="cd00610">
    <property type="entry name" value="OAT_like"/>
    <property type="match status" value="1"/>
</dbReference>
<dbReference type="GO" id="GO:0030170">
    <property type="term" value="F:pyridoxal phosphate binding"/>
    <property type="evidence" value="ECO:0007669"/>
    <property type="project" value="InterPro"/>
</dbReference>
<evidence type="ECO:0000256" key="7">
    <source>
        <dbReference type="ARBA" id="ARBA00022898"/>
    </source>
</evidence>
<dbReference type="InterPro" id="IPR015422">
    <property type="entry name" value="PyrdxlP-dep_Trfase_small"/>
</dbReference>
<dbReference type="InterPro" id="IPR005814">
    <property type="entry name" value="Aminotrans_3"/>
</dbReference>
<keyword evidence="5" id="KW-0028">Amino-acid biosynthesis</keyword>
<organism evidence="10">
    <name type="scientific">Streptomyces sp. JL1001</name>
    <dbReference type="NCBI Taxonomy" id="3078227"/>
    <lineage>
        <taxon>Bacteria</taxon>
        <taxon>Bacillati</taxon>
        <taxon>Actinomycetota</taxon>
        <taxon>Actinomycetes</taxon>
        <taxon>Kitasatosporales</taxon>
        <taxon>Streptomycetaceae</taxon>
        <taxon>Streptomyces</taxon>
    </lineage>
</organism>
<evidence type="ECO:0000256" key="4">
    <source>
        <dbReference type="ARBA" id="ARBA00022576"/>
    </source>
</evidence>
<comment type="similarity">
    <text evidence="9">Belongs to the class-III pyridoxal-phosphate-dependent aminotransferase family.</text>
</comment>
<dbReference type="FunFam" id="3.40.640.10:FF:000011">
    <property type="entry name" value="Ornithine aminotransferase"/>
    <property type="match status" value="1"/>
</dbReference>
<dbReference type="PANTHER" id="PTHR11986:SF18">
    <property type="entry name" value="ORNITHINE AMINOTRANSFERASE, MITOCHONDRIAL"/>
    <property type="match status" value="1"/>
</dbReference>
<evidence type="ECO:0000256" key="1">
    <source>
        <dbReference type="ARBA" id="ARBA00001933"/>
    </source>
</evidence>
<comment type="cofactor">
    <cofactor evidence="1">
        <name>pyridoxal 5'-phosphate</name>
        <dbReference type="ChEBI" id="CHEBI:597326"/>
    </cofactor>
</comment>
<sequence>MTDTVTPPSAAPETRSSEQLIRAEAPVLAHNYHPLPVVVARAEGTWVEDVEGRRYLDMLAGYSALNFGHRHPALIEAAHRQLDELTLTSRAFHHDRLAGFAERLAALTGLDMVLPMNTGAEAVESAVKVARKWAYEVKGVAPDRATIVVADGNFHGRTTTIVSFSTDGTARAGFGPFTPGFRVVPYNDLAALESAVDETTAAVLIEPVQGEAGVVIPDDGYLTGVRELTRRAGCLFIADEIQSGLGRTGRTLAVDHEGVVPDMLLLGKALGGGIVPVSAVVARREVLSVLGPGEHGSTFGGNPLSAAIGSAVLDLLATGEFQRRAAELGEVLDRGLAALVGAGVTGYRARGLWAGVDIDPAIGTGREISERLLAEGVLVKDTHGSTVRLAPPLTITEEELGSALTALAKVLGQRSAAPAAAVRAR</sequence>
<dbReference type="AlphaFoldDB" id="A0AAU8KF34"/>
<gene>
    <name evidence="10" type="primary">rocD</name>
    <name evidence="10" type="ORF">R1Y80_14765</name>
</gene>
<keyword evidence="7 9" id="KW-0663">Pyridoxal phosphate</keyword>
<dbReference type="InterPro" id="IPR010164">
    <property type="entry name" value="Orn_aminotrans"/>
</dbReference>
<dbReference type="GO" id="GO:0042802">
    <property type="term" value="F:identical protein binding"/>
    <property type="evidence" value="ECO:0007669"/>
    <property type="project" value="TreeGrafter"/>
</dbReference>
<protein>
    <recommendedName>
        <fullName evidence="3">ornithine aminotransferase</fullName>
        <ecNumber evidence="3">2.6.1.13</ecNumber>
    </recommendedName>
    <alternativeName>
        <fullName evidence="8">Ornithine--oxo-acid aminotransferase</fullName>
    </alternativeName>
</protein>
<dbReference type="InterPro" id="IPR015421">
    <property type="entry name" value="PyrdxlP-dep_Trfase_major"/>
</dbReference>
<keyword evidence="4 10" id="KW-0032">Aminotransferase</keyword>
<dbReference type="Gene3D" id="3.90.1150.10">
    <property type="entry name" value="Aspartate Aminotransferase, domain 1"/>
    <property type="match status" value="1"/>
</dbReference>
<reference evidence="10" key="1">
    <citation type="submission" date="2023-10" db="EMBL/GenBank/DDBJ databases">
        <title>Complete genome sequence of Streptomyces sp. JL1001.</title>
        <authorList>
            <person name="Jiang L."/>
        </authorList>
    </citation>
    <scope>NUCLEOTIDE SEQUENCE</scope>
    <source>
        <strain evidence="10">JL1001</strain>
    </source>
</reference>
<dbReference type="InterPro" id="IPR015424">
    <property type="entry name" value="PyrdxlP-dep_Trfase"/>
</dbReference>
<evidence type="ECO:0000256" key="3">
    <source>
        <dbReference type="ARBA" id="ARBA00012924"/>
    </source>
</evidence>
<proteinExistence type="inferred from homology"/>
<dbReference type="InterPro" id="IPR050103">
    <property type="entry name" value="Class-III_PLP-dep_AT"/>
</dbReference>
<dbReference type="PROSITE" id="PS00600">
    <property type="entry name" value="AA_TRANSFER_CLASS_3"/>
    <property type="match status" value="1"/>
</dbReference>
<dbReference type="Pfam" id="PF00202">
    <property type="entry name" value="Aminotran_3"/>
    <property type="match status" value="1"/>
</dbReference>
<dbReference type="NCBIfam" id="TIGR01885">
    <property type="entry name" value="Orn_aminotrans"/>
    <property type="match status" value="1"/>
</dbReference>
<evidence type="ECO:0000256" key="9">
    <source>
        <dbReference type="RuleBase" id="RU003560"/>
    </source>
</evidence>
<dbReference type="Gene3D" id="3.40.640.10">
    <property type="entry name" value="Type I PLP-dependent aspartate aminotransferase-like (Major domain)"/>
    <property type="match status" value="1"/>
</dbReference>
<dbReference type="RefSeq" id="WP_354597215.1">
    <property type="nucleotide sequence ID" value="NZ_CP136798.1"/>
</dbReference>
<evidence type="ECO:0000256" key="5">
    <source>
        <dbReference type="ARBA" id="ARBA00022650"/>
    </source>
</evidence>
<accession>A0AAU8KF34</accession>
<name>A0AAU8KF34_9ACTN</name>
<dbReference type="EC" id="2.6.1.13" evidence="3"/>